<proteinExistence type="predicted"/>
<dbReference type="EMBL" id="MU005967">
    <property type="protein sequence ID" value="KAF2862197.1"/>
    <property type="molecule type" value="Genomic_DNA"/>
</dbReference>
<dbReference type="SUPFAM" id="SSF53098">
    <property type="entry name" value="Ribonuclease H-like"/>
    <property type="match status" value="1"/>
</dbReference>
<feature type="non-terminal residue" evidence="2">
    <location>
        <position position="100"/>
    </location>
</feature>
<dbReference type="Proteomes" id="UP000799421">
    <property type="component" value="Unassembled WGS sequence"/>
</dbReference>
<dbReference type="GO" id="GO:0004523">
    <property type="term" value="F:RNA-DNA hybrid ribonuclease activity"/>
    <property type="evidence" value="ECO:0007669"/>
    <property type="project" value="InterPro"/>
</dbReference>
<dbReference type="AlphaFoldDB" id="A0A6A7C4L6"/>
<name>A0A6A7C4L6_9PEZI</name>
<dbReference type="OrthoDB" id="245563at2759"/>
<protein>
    <recommendedName>
        <fullName evidence="1">RNase H type-1 domain-containing protein</fullName>
    </recommendedName>
</protein>
<reference evidence="2" key="1">
    <citation type="journal article" date="2020" name="Stud. Mycol.">
        <title>101 Dothideomycetes genomes: a test case for predicting lifestyles and emergence of pathogens.</title>
        <authorList>
            <person name="Haridas S."/>
            <person name="Albert R."/>
            <person name="Binder M."/>
            <person name="Bloem J."/>
            <person name="Labutti K."/>
            <person name="Salamov A."/>
            <person name="Andreopoulos B."/>
            <person name="Baker S."/>
            <person name="Barry K."/>
            <person name="Bills G."/>
            <person name="Bluhm B."/>
            <person name="Cannon C."/>
            <person name="Castanera R."/>
            <person name="Culley D."/>
            <person name="Daum C."/>
            <person name="Ezra D."/>
            <person name="Gonzalez J."/>
            <person name="Henrissat B."/>
            <person name="Kuo A."/>
            <person name="Liang C."/>
            <person name="Lipzen A."/>
            <person name="Lutzoni F."/>
            <person name="Magnuson J."/>
            <person name="Mondo S."/>
            <person name="Nolan M."/>
            <person name="Ohm R."/>
            <person name="Pangilinan J."/>
            <person name="Park H.-J."/>
            <person name="Ramirez L."/>
            <person name="Alfaro M."/>
            <person name="Sun H."/>
            <person name="Tritt A."/>
            <person name="Yoshinaga Y."/>
            <person name="Zwiers L.-H."/>
            <person name="Turgeon B."/>
            <person name="Goodwin S."/>
            <person name="Spatafora J."/>
            <person name="Crous P."/>
            <person name="Grigoriev I."/>
        </authorList>
    </citation>
    <scope>NUCLEOTIDE SEQUENCE</scope>
    <source>
        <strain evidence="2">CBS 480.64</strain>
    </source>
</reference>
<dbReference type="Gene3D" id="3.30.420.10">
    <property type="entry name" value="Ribonuclease H-like superfamily/Ribonuclease H"/>
    <property type="match status" value="1"/>
</dbReference>
<dbReference type="InterPro" id="IPR002156">
    <property type="entry name" value="RNaseH_domain"/>
</dbReference>
<dbReference type="InterPro" id="IPR012337">
    <property type="entry name" value="RNaseH-like_sf"/>
</dbReference>
<evidence type="ECO:0000313" key="2">
    <source>
        <dbReference type="EMBL" id="KAF2862197.1"/>
    </source>
</evidence>
<accession>A0A6A7C4L6</accession>
<dbReference type="Pfam" id="PF00075">
    <property type="entry name" value="RNase_H"/>
    <property type="match status" value="1"/>
</dbReference>
<feature type="domain" description="RNase H type-1" evidence="1">
    <location>
        <begin position="1"/>
        <end position="100"/>
    </location>
</feature>
<sequence length="100" mass="11104">DSIILAVDGACRNNGRKDAKPTAAVSVYIGPSSPYNTARVIFPTPPRNRPGILGLETAHQMLVDRFLEKGREVKQVVIKSDSEYLVKGMTEWIFTWNENG</sequence>
<keyword evidence="3" id="KW-1185">Reference proteome</keyword>
<evidence type="ECO:0000259" key="1">
    <source>
        <dbReference type="PROSITE" id="PS50879"/>
    </source>
</evidence>
<evidence type="ECO:0000313" key="3">
    <source>
        <dbReference type="Proteomes" id="UP000799421"/>
    </source>
</evidence>
<dbReference type="InterPro" id="IPR036397">
    <property type="entry name" value="RNaseH_sf"/>
</dbReference>
<gene>
    <name evidence="2" type="ORF">K470DRAFT_194625</name>
</gene>
<dbReference type="GO" id="GO:0003676">
    <property type="term" value="F:nucleic acid binding"/>
    <property type="evidence" value="ECO:0007669"/>
    <property type="project" value="InterPro"/>
</dbReference>
<organism evidence="2 3">
    <name type="scientific">Piedraia hortae CBS 480.64</name>
    <dbReference type="NCBI Taxonomy" id="1314780"/>
    <lineage>
        <taxon>Eukaryota</taxon>
        <taxon>Fungi</taxon>
        <taxon>Dikarya</taxon>
        <taxon>Ascomycota</taxon>
        <taxon>Pezizomycotina</taxon>
        <taxon>Dothideomycetes</taxon>
        <taxon>Dothideomycetidae</taxon>
        <taxon>Capnodiales</taxon>
        <taxon>Piedraiaceae</taxon>
        <taxon>Piedraia</taxon>
    </lineage>
</organism>
<dbReference type="PROSITE" id="PS50879">
    <property type="entry name" value="RNASE_H_1"/>
    <property type="match status" value="1"/>
</dbReference>
<feature type="non-terminal residue" evidence="2">
    <location>
        <position position="1"/>
    </location>
</feature>